<evidence type="ECO:0000313" key="2">
    <source>
        <dbReference type="Proteomes" id="UP000182769"/>
    </source>
</evidence>
<proteinExistence type="predicted"/>
<dbReference type="Proteomes" id="UP000182769">
    <property type="component" value="Unassembled WGS sequence"/>
</dbReference>
<dbReference type="EMBL" id="CYHG01000007">
    <property type="protein sequence ID" value="CUB04578.1"/>
    <property type="molecule type" value="Genomic_DNA"/>
</dbReference>
<dbReference type="RefSeq" id="WP_055463519.1">
    <property type="nucleotide sequence ID" value="NZ_CYHG01000007.1"/>
</dbReference>
<gene>
    <name evidence="1" type="ORF">Ga0061065_107152</name>
</gene>
<organism evidence="1 2">
    <name type="scientific">Marinomonas fungiae</name>
    <dbReference type="NCBI Taxonomy" id="1137284"/>
    <lineage>
        <taxon>Bacteria</taxon>
        <taxon>Pseudomonadati</taxon>
        <taxon>Pseudomonadota</taxon>
        <taxon>Gammaproteobacteria</taxon>
        <taxon>Oceanospirillales</taxon>
        <taxon>Oceanospirillaceae</taxon>
        <taxon>Marinomonas</taxon>
    </lineage>
</organism>
<evidence type="ECO:0008006" key="3">
    <source>
        <dbReference type="Google" id="ProtNLM"/>
    </source>
</evidence>
<sequence length="150" mass="16407">MSRLTASFIGVALVAGAFWVATQSYQKNFSGPVLDEARQAQLGIQLIEFPRQVPLIERLEQGQWQLISLQPSLCDAVCQGQMAQQAAAGIHVVPPHQAAYQDLEQVTSAENYIGHQGHALLLNKEGRFAGSLWPPYTKARVNAALDALNR</sequence>
<protein>
    <recommendedName>
        <fullName evidence="3">Cytochrome oxidase Cu insertion factor, SCO1/SenC/PrrC family</fullName>
    </recommendedName>
</protein>
<dbReference type="STRING" id="1137284.GCA_001418205_02448"/>
<name>A0A0K6INA8_9GAMM</name>
<dbReference type="OrthoDB" id="6105116at2"/>
<dbReference type="AlphaFoldDB" id="A0A0K6INA8"/>
<keyword evidence="2" id="KW-1185">Reference proteome</keyword>
<reference evidence="2" key="1">
    <citation type="submission" date="2015-08" db="EMBL/GenBank/DDBJ databases">
        <authorList>
            <person name="Varghese N."/>
        </authorList>
    </citation>
    <scope>NUCLEOTIDE SEQUENCE [LARGE SCALE GENOMIC DNA]</scope>
    <source>
        <strain evidence="2">JCM 18476</strain>
    </source>
</reference>
<evidence type="ECO:0000313" key="1">
    <source>
        <dbReference type="EMBL" id="CUB04578.1"/>
    </source>
</evidence>
<accession>A0A0K6INA8</accession>